<proteinExistence type="predicted"/>
<accession>A0ABW3E7Q6</accession>
<sequence length="83" mass="8896">MTGRRRVAVTGLGVKSPAGNTVGELLGRLTEARPTAATVGELVRNEVAVTFACTVPEFDLDHYLTLRQRRQMDRGTTLALAAA</sequence>
<dbReference type="InterPro" id="IPR016039">
    <property type="entry name" value="Thiolase-like"/>
</dbReference>
<keyword evidence="2" id="KW-1185">Reference proteome</keyword>
<feature type="non-terminal residue" evidence="1">
    <location>
        <position position="83"/>
    </location>
</feature>
<evidence type="ECO:0000313" key="2">
    <source>
        <dbReference type="Proteomes" id="UP001597024"/>
    </source>
</evidence>
<comment type="caution">
    <text evidence="1">The sequence shown here is derived from an EMBL/GenBank/DDBJ whole genome shotgun (WGS) entry which is preliminary data.</text>
</comment>
<reference evidence="2" key="1">
    <citation type="journal article" date="2019" name="Int. J. Syst. Evol. Microbiol.">
        <title>The Global Catalogue of Microorganisms (GCM) 10K type strain sequencing project: providing services to taxonomists for standard genome sequencing and annotation.</title>
        <authorList>
            <consortium name="The Broad Institute Genomics Platform"/>
            <consortium name="The Broad Institute Genome Sequencing Center for Infectious Disease"/>
            <person name="Wu L."/>
            <person name="Ma J."/>
        </authorList>
    </citation>
    <scope>NUCLEOTIDE SEQUENCE [LARGE SCALE GENOMIC DNA]</scope>
    <source>
        <strain evidence="2">CCUG 62974</strain>
    </source>
</reference>
<dbReference type="Gene3D" id="3.40.47.10">
    <property type="match status" value="1"/>
</dbReference>
<name>A0ABW3E7Q6_9ACTN</name>
<dbReference type="Proteomes" id="UP001597024">
    <property type="component" value="Unassembled WGS sequence"/>
</dbReference>
<dbReference type="EMBL" id="JBHTHX010003230">
    <property type="protein sequence ID" value="MFD0891494.1"/>
    <property type="molecule type" value="Genomic_DNA"/>
</dbReference>
<evidence type="ECO:0000313" key="1">
    <source>
        <dbReference type="EMBL" id="MFD0891494.1"/>
    </source>
</evidence>
<protein>
    <submittedName>
        <fullName evidence="1">Beta-ketoacyl synthase N-terminal-like domain-containing protein</fullName>
    </submittedName>
</protein>
<organism evidence="1 2">
    <name type="scientific">Streptosporangium algeriense</name>
    <dbReference type="NCBI Taxonomy" id="1682748"/>
    <lineage>
        <taxon>Bacteria</taxon>
        <taxon>Bacillati</taxon>
        <taxon>Actinomycetota</taxon>
        <taxon>Actinomycetes</taxon>
        <taxon>Streptosporangiales</taxon>
        <taxon>Streptosporangiaceae</taxon>
        <taxon>Streptosporangium</taxon>
    </lineage>
</organism>
<gene>
    <name evidence="1" type="ORF">ACFQ08_43680</name>
</gene>
<dbReference type="SUPFAM" id="SSF53901">
    <property type="entry name" value="Thiolase-like"/>
    <property type="match status" value="1"/>
</dbReference>